<organism evidence="1 2">
    <name type="scientific">Austropuccinia psidii MF-1</name>
    <dbReference type="NCBI Taxonomy" id="1389203"/>
    <lineage>
        <taxon>Eukaryota</taxon>
        <taxon>Fungi</taxon>
        <taxon>Dikarya</taxon>
        <taxon>Basidiomycota</taxon>
        <taxon>Pucciniomycotina</taxon>
        <taxon>Pucciniomycetes</taxon>
        <taxon>Pucciniales</taxon>
        <taxon>Sphaerophragmiaceae</taxon>
        <taxon>Austropuccinia</taxon>
    </lineage>
</organism>
<keyword evidence="2" id="KW-1185">Reference proteome</keyword>
<dbReference type="AlphaFoldDB" id="A0A9Q3IHL7"/>
<protein>
    <submittedName>
        <fullName evidence="1">Uncharacterized protein</fullName>
    </submittedName>
</protein>
<evidence type="ECO:0000313" key="2">
    <source>
        <dbReference type="Proteomes" id="UP000765509"/>
    </source>
</evidence>
<proteinExistence type="predicted"/>
<dbReference type="OrthoDB" id="10513339at2759"/>
<dbReference type="EMBL" id="AVOT02045579">
    <property type="protein sequence ID" value="MBW0540912.1"/>
    <property type="molecule type" value="Genomic_DNA"/>
</dbReference>
<gene>
    <name evidence="1" type="ORF">O181_080627</name>
</gene>
<evidence type="ECO:0000313" key="1">
    <source>
        <dbReference type="EMBL" id="MBW0540912.1"/>
    </source>
</evidence>
<comment type="caution">
    <text evidence="1">The sequence shown here is derived from an EMBL/GenBank/DDBJ whole genome shotgun (WGS) entry which is preliminary data.</text>
</comment>
<name>A0A9Q3IHL7_9BASI</name>
<sequence length="430" mass="47492">DEKHERFCRAVLLSSVPDSIQDNIITICPCHEIYTWLKHHYFAITRSSQCVAFNKLLSIEIRDNKASSSLVMRMNEALTEFKNRSGNLGDDYVMGQLLQRAIIKRPTIYQAVMDWLDAEVSCGKTTTFASCILNLESCFQRPEANDIQPSFNSIKMTPRPDSPEKEEHTALRNQYRNTYKQRLQANDDVTPIPCSLSNNHPTSTLPLQLIPSAISIKSATSARPLPPTLSTETNCWCQGLHSRNWESGISVEDVADPGDRQSVYDTGASHSLTGDLSALCRFKKLIKPIPLCLTTNTAQQSYVTGVGSLIYPGYLGKQVIISGVFYSPDAAGTLISPGALISTGAKLHMIGPDILISTEAEGPLLWATYCGNGRKGQLPMFSRLLARAIDKNDIKLTQSNGCMPKESILTIMLPCAPISAMHTRPERDLK</sequence>
<accession>A0A9Q3IHL7</accession>
<reference evidence="1" key="1">
    <citation type="submission" date="2021-03" db="EMBL/GenBank/DDBJ databases">
        <title>Draft genome sequence of rust myrtle Austropuccinia psidii MF-1, a brazilian biotype.</title>
        <authorList>
            <person name="Quecine M.C."/>
            <person name="Pachon D.M.R."/>
            <person name="Bonatelli M.L."/>
            <person name="Correr F.H."/>
            <person name="Franceschini L.M."/>
            <person name="Leite T.F."/>
            <person name="Margarido G.R.A."/>
            <person name="Almeida C.A."/>
            <person name="Ferrarezi J.A."/>
            <person name="Labate C.A."/>
        </authorList>
    </citation>
    <scope>NUCLEOTIDE SEQUENCE</scope>
    <source>
        <strain evidence="1">MF-1</strain>
    </source>
</reference>
<dbReference type="Proteomes" id="UP000765509">
    <property type="component" value="Unassembled WGS sequence"/>
</dbReference>
<feature type="non-terminal residue" evidence="1">
    <location>
        <position position="1"/>
    </location>
</feature>